<dbReference type="UniPathway" id="UPA00053">
    <property type="reaction ID" value="UER00090"/>
</dbReference>
<dbReference type="InterPro" id="IPR000453">
    <property type="entry name" value="Chorismate_synth"/>
</dbReference>
<evidence type="ECO:0000256" key="9">
    <source>
        <dbReference type="ARBA" id="ARBA00023141"/>
    </source>
</evidence>
<dbReference type="GO" id="GO:0008652">
    <property type="term" value="P:amino acid biosynthetic process"/>
    <property type="evidence" value="ECO:0007669"/>
    <property type="project" value="UniProtKB-KW"/>
</dbReference>
<dbReference type="PATRIC" id="fig|1555112.3.peg.2652"/>
<name>A0A0K2SN63_LIMPI</name>
<dbReference type="GO" id="GO:0009073">
    <property type="term" value="P:aromatic amino acid family biosynthetic process"/>
    <property type="evidence" value="ECO:0007669"/>
    <property type="project" value="UniProtKB-KW"/>
</dbReference>
<evidence type="ECO:0000256" key="3">
    <source>
        <dbReference type="ARBA" id="ARBA00013036"/>
    </source>
</evidence>
<evidence type="ECO:0000313" key="14">
    <source>
        <dbReference type="Proteomes" id="UP000065807"/>
    </source>
</evidence>
<reference evidence="14" key="1">
    <citation type="submission" date="2015-07" db="EMBL/GenBank/DDBJ databases">
        <title>Complete genome sequence and phylogenetic analysis of Limnochorda pilosa.</title>
        <authorList>
            <person name="Watanabe M."/>
            <person name="Kojima H."/>
            <person name="Fukui M."/>
        </authorList>
    </citation>
    <scope>NUCLEOTIDE SEQUENCE [LARGE SCALE GENOMIC DNA]</scope>
    <source>
        <strain evidence="14">HC45</strain>
    </source>
</reference>
<dbReference type="InterPro" id="IPR035904">
    <property type="entry name" value="Chorismate_synth_AroC_sf"/>
</dbReference>
<comment type="function">
    <text evidence="11">Catalyzes the anti-1,4-elimination of the C-3 phosphate and the C-6 proR hydrogen from 5-enolpyruvylshikimate-3-phosphate (EPSP) to yield chorismate, which is the branch point compound that serves as the starting substrate for the three terminal pathways of aromatic amino acid biosynthesis. This reaction introduces a second double bond into the aromatic ring system.</text>
</comment>
<dbReference type="HAMAP" id="MF_00300">
    <property type="entry name" value="Chorismate_synth"/>
    <property type="match status" value="1"/>
</dbReference>
<dbReference type="InterPro" id="IPR020541">
    <property type="entry name" value="Chorismate_synthase_CS"/>
</dbReference>
<keyword evidence="8 11" id="KW-0521">NADP</keyword>
<dbReference type="GO" id="GO:0010181">
    <property type="term" value="F:FMN binding"/>
    <property type="evidence" value="ECO:0007669"/>
    <property type="project" value="TreeGrafter"/>
</dbReference>
<proteinExistence type="inferred from homology"/>
<dbReference type="PROSITE" id="PS00787">
    <property type="entry name" value="CHORISMATE_SYNTHASE_1"/>
    <property type="match status" value="1"/>
</dbReference>
<dbReference type="PANTHER" id="PTHR21085">
    <property type="entry name" value="CHORISMATE SYNTHASE"/>
    <property type="match status" value="1"/>
</dbReference>
<evidence type="ECO:0000256" key="4">
    <source>
        <dbReference type="ARBA" id="ARBA00022605"/>
    </source>
</evidence>
<sequence length="415" mass="43934">MSLRYLTAGESHGPALVVVVEGLPAGLAVAREAIDRHLARRQQGYGRGRRQQIEHDHVRILSGIRHGVTLGTPIALEIENRDFAHWQEVMGADPVAPGAVAPRRVTRPRPGHADLAGGMKYGHRDLRNVLERASARETAARVAAGTLGRILLEAFGVELAGHVVMLAGVEADRALLARLPLPELARAAEASPVRCADAEAARRMMERIDVLRERGDTAGGLFEVRAGGVPPGLGSYAQWDRRLDARLAAALASIQAVKGVEVGDGFAAAGLPGSEVHDEIFHRSAGEPAGDEEAGGGLPQELPGHFAAGGYFRATNRAGGIEGGVTNGEPVVVRGAMKPLPTLYQPLRSVEIETKEPFQASVERSDACALPAAAVVGEAVVAWELAAAWVEKFGGDTLSEMEAAFEAYRGRLEAY</sequence>
<organism evidence="13 14">
    <name type="scientific">Limnochorda pilosa</name>
    <dbReference type="NCBI Taxonomy" id="1555112"/>
    <lineage>
        <taxon>Bacteria</taxon>
        <taxon>Bacillati</taxon>
        <taxon>Bacillota</taxon>
        <taxon>Limnochordia</taxon>
        <taxon>Limnochordales</taxon>
        <taxon>Limnochordaceae</taxon>
        <taxon>Limnochorda</taxon>
    </lineage>
</organism>
<evidence type="ECO:0000256" key="8">
    <source>
        <dbReference type="ARBA" id="ARBA00022857"/>
    </source>
</evidence>
<keyword evidence="7 11" id="KW-0274">FAD</keyword>
<feature type="binding site" evidence="11">
    <location>
        <position position="41"/>
    </location>
    <ligand>
        <name>NADP(+)</name>
        <dbReference type="ChEBI" id="CHEBI:58349"/>
    </ligand>
</feature>
<dbReference type="GO" id="GO:0004107">
    <property type="term" value="F:chorismate synthase activity"/>
    <property type="evidence" value="ECO:0007669"/>
    <property type="project" value="UniProtKB-UniRule"/>
</dbReference>
<comment type="catalytic activity">
    <reaction evidence="11 12">
        <text>5-O-(1-carboxyvinyl)-3-phosphoshikimate = chorismate + phosphate</text>
        <dbReference type="Rhea" id="RHEA:21020"/>
        <dbReference type="ChEBI" id="CHEBI:29748"/>
        <dbReference type="ChEBI" id="CHEBI:43474"/>
        <dbReference type="ChEBI" id="CHEBI:57701"/>
        <dbReference type="EC" id="4.2.3.5"/>
    </reaction>
</comment>
<dbReference type="RefSeq" id="WP_068138803.1">
    <property type="nucleotide sequence ID" value="NZ_AP014924.1"/>
</dbReference>
<evidence type="ECO:0000256" key="7">
    <source>
        <dbReference type="ARBA" id="ARBA00022827"/>
    </source>
</evidence>
<feature type="binding site" evidence="11">
    <location>
        <begin position="255"/>
        <end position="256"/>
    </location>
    <ligand>
        <name>FMN</name>
        <dbReference type="ChEBI" id="CHEBI:58210"/>
    </ligand>
</feature>
<evidence type="ECO:0000313" key="13">
    <source>
        <dbReference type="EMBL" id="BAS28442.1"/>
    </source>
</evidence>
<dbReference type="PIRSF" id="PIRSF001456">
    <property type="entry name" value="Chorismate_synth"/>
    <property type="match status" value="1"/>
</dbReference>
<dbReference type="STRING" id="1555112.LIP_2612"/>
<keyword evidence="9 11" id="KW-0057">Aromatic amino acid biosynthesis</keyword>
<keyword evidence="6 11" id="KW-0288">FMN</keyword>
<dbReference type="NCBIfam" id="NF003793">
    <property type="entry name" value="PRK05382.1"/>
    <property type="match status" value="1"/>
</dbReference>
<comment type="cofactor">
    <cofactor evidence="11 12">
        <name>FMNH2</name>
        <dbReference type="ChEBI" id="CHEBI:57618"/>
    </cofactor>
    <text evidence="11 12">Reduced FMN (FMNH(2)).</text>
</comment>
<evidence type="ECO:0000256" key="10">
    <source>
        <dbReference type="ARBA" id="ARBA00023239"/>
    </source>
</evidence>
<dbReference type="AlphaFoldDB" id="A0A0K2SN63"/>
<comment type="pathway">
    <text evidence="1 11 12">Metabolic intermediate biosynthesis; chorismate biosynthesis; chorismate from D-erythrose 4-phosphate and phosphoenolpyruvate: step 7/7.</text>
</comment>
<evidence type="ECO:0000256" key="6">
    <source>
        <dbReference type="ARBA" id="ARBA00022643"/>
    </source>
</evidence>
<feature type="binding site" evidence="11">
    <location>
        <position position="364"/>
    </location>
    <ligand>
        <name>FMN</name>
        <dbReference type="ChEBI" id="CHEBI:58210"/>
    </ligand>
</feature>
<keyword evidence="5 11" id="KW-0285">Flavoprotein</keyword>
<protein>
    <recommendedName>
        <fullName evidence="3 11">Chorismate synthase</fullName>
        <shortName evidence="11">CS</shortName>
        <ecNumber evidence="3 11">4.2.3.5</ecNumber>
    </recommendedName>
    <alternativeName>
        <fullName evidence="11">5-enolpyruvylshikimate-3-phosphate phospholyase</fullName>
    </alternativeName>
</protein>
<keyword evidence="4 11" id="KW-0028">Amino-acid biosynthesis</keyword>
<feature type="binding site" evidence="11">
    <location>
        <position position="323"/>
    </location>
    <ligand>
        <name>FMN</name>
        <dbReference type="ChEBI" id="CHEBI:58210"/>
    </ligand>
</feature>
<dbReference type="EC" id="4.2.3.5" evidence="3 11"/>
<comment type="subunit">
    <text evidence="11">Homotetramer.</text>
</comment>
<evidence type="ECO:0000256" key="12">
    <source>
        <dbReference type="RuleBase" id="RU000605"/>
    </source>
</evidence>
<dbReference type="GO" id="GO:0005829">
    <property type="term" value="C:cytosol"/>
    <property type="evidence" value="ECO:0007669"/>
    <property type="project" value="TreeGrafter"/>
</dbReference>
<reference evidence="14" key="2">
    <citation type="journal article" date="2016" name="Int. J. Syst. Evol. Microbiol.">
        <title>Complete genome sequence and cell structure of Limnochorda pilosa, a Gram-negative spore-former within the phylum Firmicutes.</title>
        <authorList>
            <person name="Watanabe M."/>
            <person name="Kojima H."/>
            <person name="Fukui M."/>
        </authorList>
    </citation>
    <scope>NUCLEOTIDE SEQUENCE [LARGE SCALE GENOMIC DNA]</scope>
    <source>
        <strain evidence="14">HC45</strain>
    </source>
</reference>
<dbReference type="Gene3D" id="3.60.150.10">
    <property type="entry name" value="Chorismate synthase AroC"/>
    <property type="match status" value="1"/>
</dbReference>
<comment type="similarity">
    <text evidence="2 11 12">Belongs to the chorismate synthase family.</text>
</comment>
<dbReference type="CDD" id="cd07304">
    <property type="entry name" value="Chorismate_synthase"/>
    <property type="match status" value="1"/>
</dbReference>
<keyword evidence="14" id="KW-1185">Reference proteome</keyword>
<feature type="binding site" evidence="11">
    <location>
        <begin position="132"/>
        <end position="134"/>
    </location>
    <ligand>
        <name>FMN</name>
        <dbReference type="ChEBI" id="CHEBI:58210"/>
    </ligand>
</feature>
<dbReference type="PROSITE" id="PS00788">
    <property type="entry name" value="CHORISMATE_SYNTHASE_2"/>
    <property type="match status" value="1"/>
</dbReference>
<dbReference type="KEGG" id="lpil:LIP_2612"/>
<dbReference type="GO" id="GO:0009423">
    <property type="term" value="P:chorismate biosynthetic process"/>
    <property type="evidence" value="ECO:0007669"/>
    <property type="project" value="UniProtKB-UniRule"/>
</dbReference>
<gene>
    <name evidence="11" type="primary">aroC</name>
    <name evidence="13" type="ORF">LIP_2612</name>
</gene>
<dbReference type="PANTHER" id="PTHR21085:SF0">
    <property type="entry name" value="CHORISMATE SYNTHASE"/>
    <property type="match status" value="1"/>
</dbReference>
<dbReference type="SUPFAM" id="SSF103263">
    <property type="entry name" value="Chorismate synthase, AroC"/>
    <property type="match status" value="1"/>
</dbReference>
<evidence type="ECO:0000256" key="2">
    <source>
        <dbReference type="ARBA" id="ARBA00008014"/>
    </source>
</evidence>
<dbReference type="Pfam" id="PF01264">
    <property type="entry name" value="Chorismate_synt"/>
    <property type="match status" value="1"/>
</dbReference>
<dbReference type="Proteomes" id="UP000065807">
    <property type="component" value="Chromosome"/>
</dbReference>
<keyword evidence="10 11" id="KW-0456">Lyase</keyword>
<dbReference type="FunFam" id="3.60.150.10:FF:000002">
    <property type="entry name" value="Chorismate synthase"/>
    <property type="match status" value="1"/>
</dbReference>
<dbReference type="EMBL" id="AP014924">
    <property type="protein sequence ID" value="BAS28442.1"/>
    <property type="molecule type" value="Genomic_DNA"/>
</dbReference>
<evidence type="ECO:0000256" key="11">
    <source>
        <dbReference type="HAMAP-Rule" id="MF_00300"/>
    </source>
</evidence>
<feature type="binding site" evidence="11">
    <location>
        <position position="47"/>
    </location>
    <ligand>
        <name>NADP(+)</name>
        <dbReference type="ChEBI" id="CHEBI:58349"/>
    </ligand>
</feature>
<evidence type="ECO:0000256" key="5">
    <source>
        <dbReference type="ARBA" id="ARBA00022630"/>
    </source>
</evidence>
<evidence type="ECO:0000256" key="1">
    <source>
        <dbReference type="ARBA" id="ARBA00005044"/>
    </source>
</evidence>
<dbReference type="NCBIfam" id="TIGR00033">
    <property type="entry name" value="aroC"/>
    <property type="match status" value="1"/>
</dbReference>
<feature type="binding site" evidence="11">
    <location>
        <begin position="338"/>
        <end position="342"/>
    </location>
    <ligand>
        <name>FMN</name>
        <dbReference type="ChEBI" id="CHEBI:58210"/>
    </ligand>
</feature>
<dbReference type="OrthoDB" id="9771806at2"/>
<accession>A0A0K2SN63</accession>